<protein>
    <submittedName>
        <fullName evidence="1">Uncharacterized protein</fullName>
    </submittedName>
</protein>
<comment type="caution">
    <text evidence="1">The sequence shown here is derived from an EMBL/GenBank/DDBJ whole genome shotgun (WGS) entry which is preliminary data.</text>
</comment>
<gene>
    <name evidence="1" type="ORF">ICJ85_14335</name>
</gene>
<accession>A0A8J6Q499</accession>
<keyword evidence="2" id="KW-1185">Reference proteome</keyword>
<evidence type="ECO:0000313" key="2">
    <source>
        <dbReference type="Proteomes" id="UP000621516"/>
    </source>
</evidence>
<proteinExistence type="predicted"/>
<name>A0A8J6Q499_9FLAO</name>
<dbReference type="Proteomes" id="UP000621516">
    <property type="component" value="Unassembled WGS sequence"/>
</dbReference>
<organism evidence="1 2">
    <name type="scientific">Aestuariibaculum marinum</name>
    <dbReference type="NCBI Taxonomy" id="2683592"/>
    <lineage>
        <taxon>Bacteria</taxon>
        <taxon>Pseudomonadati</taxon>
        <taxon>Bacteroidota</taxon>
        <taxon>Flavobacteriia</taxon>
        <taxon>Flavobacteriales</taxon>
        <taxon>Flavobacteriaceae</taxon>
    </lineage>
</organism>
<sequence>MKTNYKILLFVLAILLNYACSKEDNEEPCEDSYILYSYESCESINSNGYILSIEEGERIKQIIEASNENCFTIEGINKSGESFEALIRTDTSITPIYLFDCSEFCIFCDGWW</sequence>
<evidence type="ECO:0000313" key="1">
    <source>
        <dbReference type="EMBL" id="MBD0825195.1"/>
    </source>
</evidence>
<reference evidence="1 2" key="1">
    <citation type="journal article" date="2018" name="J. Microbiol.">
        <title>Aestuariibaculum marinum sp. nov., a marine bacterium isolated from seawater in South Korea.</title>
        <authorList>
            <person name="Choi J."/>
            <person name="Lee D."/>
            <person name="Jang J.H."/>
            <person name="Cha S."/>
            <person name="Seo T."/>
        </authorList>
    </citation>
    <scope>NUCLEOTIDE SEQUENCE [LARGE SCALE GENOMIC DNA]</scope>
    <source>
        <strain evidence="1 2">IP7</strain>
    </source>
</reference>
<dbReference type="EMBL" id="JACVXD010000011">
    <property type="protein sequence ID" value="MBD0825195.1"/>
    <property type="molecule type" value="Genomic_DNA"/>
</dbReference>
<dbReference type="AlphaFoldDB" id="A0A8J6Q499"/>
<dbReference type="RefSeq" id="WP_188224487.1">
    <property type="nucleotide sequence ID" value="NZ_JACVXD010000011.1"/>
</dbReference>